<reference evidence="5 6" key="1">
    <citation type="submission" date="2015-01" db="EMBL/GenBank/DDBJ databases">
        <title>The Genome Sequence of Rhinocladiella mackenzie CBS 650.93.</title>
        <authorList>
            <consortium name="The Broad Institute Genomics Platform"/>
            <person name="Cuomo C."/>
            <person name="de Hoog S."/>
            <person name="Gorbushina A."/>
            <person name="Stielow B."/>
            <person name="Teixiera M."/>
            <person name="Abouelleil A."/>
            <person name="Chapman S.B."/>
            <person name="Priest M."/>
            <person name="Young S.K."/>
            <person name="Wortman J."/>
            <person name="Nusbaum C."/>
            <person name="Birren B."/>
        </authorList>
    </citation>
    <scope>NUCLEOTIDE SEQUENCE [LARGE SCALE GENOMIC DNA]</scope>
    <source>
        <strain evidence="5 6">CBS 650.93</strain>
    </source>
</reference>
<feature type="domain" description="Nephrocystin 3-like N-terminal" evidence="4">
    <location>
        <begin position="27"/>
        <end position="190"/>
    </location>
</feature>
<dbReference type="InterPro" id="IPR056884">
    <property type="entry name" value="NPHP3-like_N"/>
</dbReference>
<evidence type="ECO:0000259" key="4">
    <source>
        <dbReference type="Pfam" id="PF24883"/>
    </source>
</evidence>
<keyword evidence="1" id="KW-0677">Repeat</keyword>
<organism evidence="5 6">
    <name type="scientific">Rhinocladiella mackenziei CBS 650.93</name>
    <dbReference type="NCBI Taxonomy" id="1442369"/>
    <lineage>
        <taxon>Eukaryota</taxon>
        <taxon>Fungi</taxon>
        <taxon>Dikarya</taxon>
        <taxon>Ascomycota</taxon>
        <taxon>Pezizomycotina</taxon>
        <taxon>Eurotiomycetes</taxon>
        <taxon>Chaetothyriomycetidae</taxon>
        <taxon>Chaetothyriales</taxon>
        <taxon>Herpotrichiellaceae</taxon>
        <taxon>Rhinocladiella</taxon>
    </lineage>
</organism>
<gene>
    <name evidence="5" type="ORF">Z518_09000</name>
</gene>
<evidence type="ECO:0000313" key="6">
    <source>
        <dbReference type="Proteomes" id="UP000053617"/>
    </source>
</evidence>
<dbReference type="PANTHER" id="PTHR10039">
    <property type="entry name" value="AMELOGENIN"/>
    <property type="match status" value="1"/>
</dbReference>
<dbReference type="SUPFAM" id="SSF52540">
    <property type="entry name" value="P-loop containing nucleoside triphosphate hydrolases"/>
    <property type="match status" value="1"/>
</dbReference>
<evidence type="ECO:0000313" key="5">
    <source>
        <dbReference type="EMBL" id="KIX01275.1"/>
    </source>
</evidence>
<dbReference type="InterPro" id="IPR019734">
    <property type="entry name" value="TPR_rpt"/>
</dbReference>
<feature type="domain" description="GPI inositol-deacylase winged helix" evidence="3">
    <location>
        <begin position="306"/>
        <end position="382"/>
    </location>
</feature>
<evidence type="ECO:0000259" key="3">
    <source>
        <dbReference type="Pfam" id="PF22939"/>
    </source>
</evidence>
<dbReference type="RefSeq" id="XP_013268411.1">
    <property type="nucleotide sequence ID" value="XM_013412957.1"/>
</dbReference>
<name>A0A0D2IXE6_9EURO</name>
<dbReference type="InterPro" id="IPR027417">
    <property type="entry name" value="P-loop_NTPase"/>
</dbReference>
<dbReference type="Proteomes" id="UP000053617">
    <property type="component" value="Unassembled WGS sequence"/>
</dbReference>
<sequence length="852" mass="96771">MLRIRSQLNPISSKENYQHHKEGIVPGTFEWFLKTPEFMNWVSSSGSSLLMVQGRPGCGKSALSSIIFDRLCEIRPPGGQVFLFFGGPTCPITACIRSLMFWLLENVGLDISSLDNLSKSGVGSASSVKVLFEAIRQPLYQMVAAISPLFCIIDGVDECTAHERERLHLLDELEKLVKATPTIKVFVTCRVDEFVSPANIPSDWTVVNIRPSDVSPDIRKVTETWVTASPDLNANATNITERLVQNSQGTFLWVKLMMEELKGCGPGPNEADRILRSLPRALSERYHQLIQRRYDSLNSNQWERFAKTLWWLALAPRPLTVDEILAARPVMSGASFQDDEGNYDKDGEIRRLREDCGALATIHQDGTVELVHKSFADFLIREQGTPSSSSGVGSICRDVCDVHYELSSICLDYLLHGIDEQGWQAARENTDPSRYGLLKYASQFWVHHVCLSGTPGLRQDLVKKVATFLGTWPGKEWFLAYKRSVGSSWLGSMQVDQHRLTTWLSSGSQYSGYHVSSDIGNFVLSIARRSAAEVEDNSSSSEPSIEKLYTAGFVCLKQGLLDEAEKWLNRALDMSKAAHGFDSNMSLNILKEMADLREQQARLEDAETLLEQVLAIERDMYDGKRISADILETMNQLGFIYQEQGKLRLAEERHLITLLMCEEELGDKSLTALRTKNHLAIVARNQGNLQKAEDLHKKVLKDREDILGKDHPAVLQVVNHLAIVHRKQHKFEEANEEYRRALVGREHTLGPDHPTTLNTAYSIGVLCEQQNRFDEARMWYRRVLTGRRKKLGTKHPKTVEVTQTLKSLRRRLHFHLMVQDVAEQCWWILLAYILRLWRFLFRRSRGDRPLHS</sequence>
<dbReference type="OrthoDB" id="7464126at2759"/>
<dbReference type="SUPFAM" id="SSF48452">
    <property type="entry name" value="TPR-like"/>
    <property type="match status" value="2"/>
</dbReference>
<evidence type="ECO:0000256" key="2">
    <source>
        <dbReference type="SAM" id="Coils"/>
    </source>
</evidence>
<keyword evidence="2" id="KW-0175">Coiled coil</keyword>
<protein>
    <recommendedName>
        <fullName evidence="7">NACHT domain-containing protein</fullName>
    </recommendedName>
</protein>
<dbReference type="STRING" id="1442369.A0A0D2IXE6"/>
<keyword evidence="6" id="KW-1185">Reference proteome</keyword>
<accession>A0A0D2IXE6</accession>
<dbReference type="Gene3D" id="1.25.40.10">
    <property type="entry name" value="Tetratricopeptide repeat domain"/>
    <property type="match status" value="2"/>
</dbReference>
<dbReference type="GeneID" id="25297071"/>
<dbReference type="Pfam" id="PF13424">
    <property type="entry name" value="TPR_12"/>
    <property type="match status" value="3"/>
</dbReference>
<dbReference type="EMBL" id="KN847481">
    <property type="protein sequence ID" value="KIX01275.1"/>
    <property type="molecule type" value="Genomic_DNA"/>
</dbReference>
<dbReference type="InterPro" id="IPR011990">
    <property type="entry name" value="TPR-like_helical_dom_sf"/>
</dbReference>
<proteinExistence type="predicted"/>
<dbReference type="Pfam" id="PF22939">
    <property type="entry name" value="WHD_GPIID"/>
    <property type="match status" value="1"/>
</dbReference>
<evidence type="ECO:0008006" key="7">
    <source>
        <dbReference type="Google" id="ProtNLM"/>
    </source>
</evidence>
<dbReference type="PANTHER" id="PTHR10039:SF14">
    <property type="entry name" value="NACHT DOMAIN-CONTAINING PROTEIN"/>
    <property type="match status" value="1"/>
</dbReference>
<dbReference type="VEuPathDB" id="FungiDB:Z518_09000"/>
<feature type="coiled-coil region" evidence="2">
    <location>
        <begin position="589"/>
        <end position="616"/>
    </location>
</feature>
<dbReference type="AlphaFoldDB" id="A0A0D2IXE6"/>
<dbReference type="Gene3D" id="3.40.50.300">
    <property type="entry name" value="P-loop containing nucleotide triphosphate hydrolases"/>
    <property type="match status" value="1"/>
</dbReference>
<evidence type="ECO:0000256" key="1">
    <source>
        <dbReference type="ARBA" id="ARBA00022737"/>
    </source>
</evidence>
<dbReference type="SMART" id="SM00028">
    <property type="entry name" value="TPR"/>
    <property type="match status" value="6"/>
</dbReference>
<dbReference type="HOGENOM" id="CLU_018057_0_0_1"/>
<dbReference type="Pfam" id="PF24883">
    <property type="entry name" value="NPHP3_N"/>
    <property type="match status" value="1"/>
</dbReference>
<dbReference type="InterPro" id="IPR054471">
    <property type="entry name" value="GPIID_WHD"/>
</dbReference>